<dbReference type="EMBL" id="CP039690">
    <property type="protein sequence ID" value="QCI67621.1"/>
    <property type="molecule type" value="Genomic_DNA"/>
</dbReference>
<dbReference type="Proteomes" id="UP000298781">
    <property type="component" value="Chromosome"/>
</dbReference>
<dbReference type="AlphaFoldDB" id="A0A4D7B3Z0"/>
<dbReference type="InterPro" id="IPR006311">
    <property type="entry name" value="TAT_signal"/>
</dbReference>
<evidence type="ECO:0000313" key="2">
    <source>
        <dbReference type="EMBL" id="QCI67621.1"/>
    </source>
</evidence>
<feature type="signal peptide" evidence="1">
    <location>
        <begin position="1"/>
        <end position="24"/>
    </location>
</feature>
<dbReference type="PROSITE" id="PS51318">
    <property type="entry name" value="TAT"/>
    <property type="match status" value="1"/>
</dbReference>
<evidence type="ECO:0000313" key="3">
    <source>
        <dbReference type="Proteomes" id="UP000298781"/>
    </source>
</evidence>
<feature type="chain" id="PRO_5020199447" description="Protamine-2 (Modular protein)" evidence="1">
    <location>
        <begin position="25"/>
        <end position="104"/>
    </location>
</feature>
<sequence length="104" mass="11532">MIARRSLLAIIGGGLVAAAMTSHANAGPAFAGATPVADGPAADPARNVADLRRGLAGARSGNGPREMQYYIVRRRYYVRRYYVRPRRLAVRCWWNGYGRVCRYF</sequence>
<keyword evidence="3" id="KW-1185">Reference proteome</keyword>
<name>A0A4D7B3Z0_9HYPH</name>
<keyword evidence="1" id="KW-0732">Signal</keyword>
<protein>
    <recommendedName>
        <fullName evidence="4">Protamine-2 (Modular protein)</fullName>
    </recommendedName>
</protein>
<evidence type="ECO:0008006" key="4">
    <source>
        <dbReference type="Google" id="ProtNLM"/>
    </source>
</evidence>
<reference evidence="2 3" key="1">
    <citation type="submission" date="2019-04" db="EMBL/GenBank/DDBJ databases">
        <title>Phreatobacter aquaticus sp. nov.</title>
        <authorList>
            <person name="Choi A."/>
        </authorList>
    </citation>
    <scope>NUCLEOTIDE SEQUENCE [LARGE SCALE GENOMIC DNA]</scope>
    <source>
        <strain evidence="2 3">KCTC 52518</strain>
    </source>
</reference>
<dbReference type="RefSeq" id="WP_136963051.1">
    <property type="nucleotide sequence ID" value="NZ_CP039690.1"/>
</dbReference>
<proteinExistence type="predicted"/>
<gene>
    <name evidence="2" type="ORF">E8M01_27380</name>
</gene>
<evidence type="ECO:0000256" key="1">
    <source>
        <dbReference type="SAM" id="SignalP"/>
    </source>
</evidence>
<dbReference type="KEGG" id="pstg:E8M01_27380"/>
<accession>A0A4D7B3Z0</accession>
<organism evidence="2 3">
    <name type="scientific">Phreatobacter stygius</name>
    <dbReference type="NCBI Taxonomy" id="1940610"/>
    <lineage>
        <taxon>Bacteria</taxon>
        <taxon>Pseudomonadati</taxon>
        <taxon>Pseudomonadota</taxon>
        <taxon>Alphaproteobacteria</taxon>
        <taxon>Hyphomicrobiales</taxon>
        <taxon>Phreatobacteraceae</taxon>
        <taxon>Phreatobacter</taxon>
    </lineage>
</organism>